<dbReference type="InterPro" id="IPR004015">
    <property type="entry name" value="SKI-int_prot_SKIP_SNW-dom"/>
</dbReference>
<dbReference type="Gene3D" id="3.20.20.190">
    <property type="entry name" value="Phosphatidylinositol (PI) phosphodiesterase"/>
    <property type="match status" value="1"/>
</dbReference>
<feature type="domain" description="SKI-interacting protein SKIP SNW" evidence="4">
    <location>
        <begin position="998"/>
        <end position="1042"/>
    </location>
</feature>
<dbReference type="Proteomes" id="UP000310158">
    <property type="component" value="Unassembled WGS sequence"/>
</dbReference>
<comment type="caution">
    <text evidence="5">The sequence shown here is derived from an EMBL/GenBank/DDBJ whole genome shotgun (WGS) entry which is preliminary data.</text>
</comment>
<reference evidence="5 6" key="1">
    <citation type="submission" date="2019-02" db="EMBL/GenBank/DDBJ databases">
        <title>Genome sequencing of the rare red list fungi Bondarzewia mesenterica.</title>
        <authorList>
            <person name="Buettner E."/>
            <person name="Kellner H."/>
        </authorList>
    </citation>
    <scope>NUCLEOTIDE SEQUENCE [LARGE SCALE GENOMIC DNA]</scope>
    <source>
        <strain evidence="5 6">DSM 108281</strain>
    </source>
</reference>
<accession>A0A4S4M767</accession>
<name>A0A4S4M767_9AGAM</name>
<dbReference type="SUPFAM" id="SSF51695">
    <property type="entry name" value="PLC-like phosphodiesterases"/>
    <property type="match status" value="1"/>
</dbReference>
<evidence type="ECO:0000259" key="4">
    <source>
        <dbReference type="Pfam" id="PF02731"/>
    </source>
</evidence>
<dbReference type="GO" id="GO:0005681">
    <property type="term" value="C:spliceosomal complex"/>
    <property type="evidence" value="ECO:0007669"/>
    <property type="project" value="InterPro"/>
</dbReference>
<dbReference type="GO" id="GO:0000398">
    <property type="term" value="P:mRNA splicing, via spliceosome"/>
    <property type="evidence" value="ECO:0007669"/>
    <property type="project" value="InterPro"/>
</dbReference>
<evidence type="ECO:0000256" key="3">
    <source>
        <dbReference type="SAM" id="MobiDB-lite"/>
    </source>
</evidence>
<feature type="compositionally biased region" description="Basic and acidic residues" evidence="3">
    <location>
        <begin position="1174"/>
        <end position="1194"/>
    </location>
</feature>
<dbReference type="AlphaFoldDB" id="A0A4S4M767"/>
<comment type="similarity">
    <text evidence="1">Belongs to the SNW family.</text>
</comment>
<evidence type="ECO:0000313" key="5">
    <source>
        <dbReference type="EMBL" id="THH20231.1"/>
    </source>
</evidence>
<organism evidence="5 6">
    <name type="scientific">Bondarzewia mesenterica</name>
    <dbReference type="NCBI Taxonomy" id="1095465"/>
    <lineage>
        <taxon>Eukaryota</taxon>
        <taxon>Fungi</taxon>
        <taxon>Dikarya</taxon>
        <taxon>Basidiomycota</taxon>
        <taxon>Agaricomycotina</taxon>
        <taxon>Agaricomycetes</taxon>
        <taxon>Russulales</taxon>
        <taxon>Bondarzewiaceae</taxon>
        <taxon>Bondarzewia</taxon>
    </lineage>
</organism>
<dbReference type="OrthoDB" id="1046782at2759"/>
<dbReference type="InterPro" id="IPR017946">
    <property type="entry name" value="PLC-like_Pdiesterase_TIM-brl"/>
</dbReference>
<protein>
    <recommendedName>
        <fullName evidence="2">Pre-mRNA-processing protein 45</fullName>
    </recommendedName>
</protein>
<dbReference type="InterPro" id="IPR017862">
    <property type="entry name" value="SKI-int_prot_SKIP"/>
</dbReference>
<dbReference type="PANTHER" id="PTHR12096">
    <property type="entry name" value="NUCLEAR PROTEIN SKIP-RELATED"/>
    <property type="match status" value="1"/>
</dbReference>
<keyword evidence="6" id="KW-1185">Reference proteome</keyword>
<dbReference type="GO" id="GO:0006629">
    <property type="term" value="P:lipid metabolic process"/>
    <property type="evidence" value="ECO:0007669"/>
    <property type="project" value="InterPro"/>
</dbReference>
<evidence type="ECO:0000313" key="6">
    <source>
        <dbReference type="Proteomes" id="UP000310158"/>
    </source>
</evidence>
<feature type="compositionally biased region" description="Basic and acidic residues" evidence="3">
    <location>
        <begin position="1079"/>
        <end position="1099"/>
    </location>
</feature>
<feature type="region of interest" description="Disordered" evidence="3">
    <location>
        <begin position="1165"/>
        <end position="1194"/>
    </location>
</feature>
<feature type="region of interest" description="Disordered" evidence="3">
    <location>
        <begin position="1068"/>
        <end position="1101"/>
    </location>
</feature>
<evidence type="ECO:0000256" key="1">
    <source>
        <dbReference type="ARBA" id="ARBA00010197"/>
    </source>
</evidence>
<sequence length="1224" mass="134580">MGQGGRIILVNGTPYQWQRTYQYSYQMNAWNFPSTIEPGQTVPIYVEWDEGFLTNVSDDGGEASYALAETNCSFQVQARANNGFQLKVYFEELATLNNPLHTVLKLGWDHDGAVSFVLSGTAGHFTSNNPPPAWMQSNISTLGNRPLRRICLPGSHDAGMSIISGGTIGAFPCNCLTQNASVAGQLSMGSRYFDIRPVISAGHYYTGHYSQVGDNWLGANGQSIQDVINDINDFTANNAELIIMTLSHDYNTDVGNISYRHFTQDEWNGLFSLLLSINGLFVAPGDPTSVDLRNLTLNQFIGNGRAAVVIIFQPGQQGPSLGSFAYSGFYDNWQLSVFNRYSNTNDKDAMANDQVQKMRDNGDGYFLLSWTLTQNDVQASTCWLGTARSIYDLAYLANSLLYFKVLPKCNGRVNPNILLVDNMGSNPAIVALAMAINYAIVIFLSHFCFSFGQYGLHMLSLLQERLSSSAVDIQGLDLTVEATLAGGKASTTEVVQLTAHSVGGSDKSDTQVDVHDGTAIAETVVAVEKHAEGGPDAVGPVTVLARAGTAEFQISSESSRLPISAYILSLLNPPDVHPLHEAGDALVSPPVYLPSNAAGFQRTWDDLESVNAGLTGLRLTMFTISSSASSNVEAIERERLEALAAAPEKVADLKDELDKMTQMYETCSQDIGAHRAQQEELACHVRDLVEESLLSQRDTDLAAFQSALQSESKKLGESHTAARFSLQLEVDRLKHDLERVDKKGGQAETKPFTNFSVFHDNLITRLKSLSQIQLDFDKRVKEIEKRFAEKLTDVKKQLTVALSRQDDRGWYGVVAAKRDPETLSHTFFAKLPPKLPETTGTVWLFARSTGEKDKDKDGDDGTFYTVHGPDAFVNLSASVAKTFLRDALMAKPLKVEIWVPEPGYGRKAKKFVLDKESNLPQEICRRWRIFFLDDDTLSALMVIALKVASTPSTPGSSSKSKNKTVGIAFADASLRSWVCRILWITTYSSTPRCACTCLQKALFVADRHSREEVRQRALMQHKLAQKEKASKEENLRLLAQRAGIAPSRPTAEGQAAMKLSLAVYGSASEASEDEEDEEAGKVRDEMRAEKQREREREMRMSNMDCASSCQADDVEGVDVGLAVFNQVSLSASFADDQSYGLYDRPLFHGSTAAAVIYKARGNISEGNEESFSGGDRRRHWEGAGPIRVREGPAQFEKDTSDVFSVDKFLDEAKSGRKRGLDTEA</sequence>
<proteinExistence type="inferred from homology"/>
<gene>
    <name evidence="5" type="ORF">EW146_g1105</name>
</gene>
<dbReference type="GO" id="GO:0008081">
    <property type="term" value="F:phosphoric diester hydrolase activity"/>
    <property type="evidence" value="ECO:0007669"/>
    <property type="project" value="InterPro"/>
</dbReference>
<dbReference type="Pfam" id="PF02731">
    <property type="entry name" value="SKIP_SNW"/>
    <property type="match status" value="1"/>
</dbReference>
<evidence type="ECO:0000256" key="2">
    <source>
        <dbReference type="ARBA" id="ARBA00022160"/>
    </source>
</evidence>
<dbReference type="EMBL" id="SGPL01000026">
    <property type="protein sequence ID" value="THH20231.1"/>
    <property type="molecule type" value="Genomic_DNA"/>
</dbReference>